<feature type="compositionally biased region" description="Polar residues" evidence="1">
    <location>
        <begin position="78"/>
        <end position="102"/>
    </location>
</feature>
<protein>
    <submittedName>
        <fullName evidence="2">Uncharacterized protein</fullName>
    </submittedName>
</protein>
<proteinExistence type="predicted"/>
<organism evidence="2">
    <name type="scientific">uncultured bacterium fosmid pJB65E1</name>
    <dbReference type="NCBI Taxonomy" id="1478066"/>
    <lineage>
        <taxon>Bacteria</taxon>
        <taxon>environmental samples</taxon>
    </lineage>
</organism>
<sequence length="102" mass="11153">MTKPCETDFRSPVMNTGVNRNDCGSRVNCGCHCRGIDFAEIRPDSYYSHHSSSRLPVSRRTFASAVAAVLRRAGSRELTMQSQGIPTRQSPGSMGWLSDTSG</sequence>
<accession>A0A0H3U7W3</accession>
<dbReference type="AlphaFoldDB" id="A0A0H3U7W3"/>
<evidence type="ECO:0000313" key="2">
    <source>
        <dbReference type="EMBL" id="AIF26576.1"/>
    </source>
</evidence>
<evidence type="ECO:0000256" key="1">
    <source>
        <dbReference type="SAM" id="MobiDB-lite"/>
    </source>
</evidence>
<name>A0A0H3U7W3_9BACT</name>
<dbReference type="EMBL" id="KF540238">
    <property type="protein sequence ID" value="AIF26576.1"/>
    <property type="molecule type" value="Genomic_DNA"/>
</dbReference>
<feature type="region of interest" description="Disordered" evidence="1">
    <location>
        <begin position="77"/>
        <end position="102"/>
    </location>
</feature>
<reference evidence="2" key="1">
    <citation type="submission" date="2013-08" db="EMBL/GenBank/DDBJ databases">
        <title>Comparison of modified E. coli strains.</title>
        <authorList>
            <person name="Juergensen J."/>
            <person name="Bonge A."/>
            <person name="Streit W.R."/>
        </authorList>
    </citation>
    <scope>NUCLEOTIDE SEQUENCE</scope>
</reference>